<dbReference type="GO" id="GO:0006351">
    <property type="term" value="P:DNA-templated transcription"/>
    <property type="evidence" value="ECO:0007669"/>
    <property type="project" value="TreeGrafter"/>
</dbReference>
<evidence type="ECO:0000259" key="5">
    <source>
        <dbReference type="PROSITE" id="PS50931"/>
    </source>
</evidence>
<dbReference type="PANTHER" id="PTHR30537:SF26">
    <property type="entry name" value="GLYCINE CLEAVAGE SYSTEM TRANSCRIPTIONAL ACTIVATOR"/>
    <property type="match status" value="1"/>
</dbReference>
<evidence type="ECO:0000313" key="7">
    <source>
        <dbReference type="Proteomes" id="UP000198703"/>
    </source>
</evidence>
<organism evidence="6 7">
    <name type="scientific">Rubrimonas cliftonensis</name>
    <dbReference type="NCBI Taxonomy" id="89524"/>
    <lineage>
        <taxon>Bacteria</taxon>
        <taxon>Pseudomonadati</taxon>
        <taxon>Pseudomonadota</taxon>
        <taxon>Alphaproteobacteria</taxon>
        <taxon>Rhodobacterales</taxon>
        <taxon>Paracoccaceae</taxon>
        <taxon>Rubrimonas</taxon>
    </lineage>
</organism>
<sequence>MEWSLLPPLSMLRAFEAAARLGGYSAAGRELNVTHAAVAQQVRALEQRLGVALMRREGRAVRPSPEGRTLAEGLGAGLETMRGALGELMRDAAARPVRVTLTPSFAAAWLAPRIGGFALAHPEVELVLNPTSAVVDLARSEDDVAIRFGPGSWPGLEATPLVRSAVVVVAAPSLLGGREIASPEQLLEMPWIQEAGSHEWRVWLAARGVTIPPQKRDILHAPGFIALQALRAGNGVGMTARVWVAEDIAAGRLTPLFDDANGGEGGGGGEGDTGYHLVRRPGAMRPGVAAFVAWLERETRAPQAWPV</sequence>
<protein>
    <submittedName>
        <fullName evidence="6">LysR family transcriptional regulator, glycine cleavage system transcriptional activator</fullName>
    </submittedName>
</protein>
<dbReference type="SUPFAM" id="SSF46785">
    <property type="entry name" value="Winged helix' DNA-binding domain"/>
    <property type="match status" value="1"/>
</dbReference>
<dbReference type="PRINTS" id="PR00039">
    <property type="entry name" value="HTHLYSR"/>
</dbReference>
<gene>
    <name evidence="6" type="ORF">SAMN05444370_104264</name>
</gene>
<keyword evidence="3" id="KW-0238">DNA-binding</keyword>
<keyword evidence="7" id="KW-1185">Reference proteome</keyword>
<dbReference type="Pfam" id="PF00126">
    <property type="entry name" value="HTH_1"/>
    <property type="match status" value="1"/>
</dbReference>
<dbReference type="PANTHER" id="PTHR30537">
    <property type="entry name" value="HTH-TYPE TRANSCRIPTIONAL REGULATOR"/>
    <property type="match status" value="1"/>
</dbReference>
<dbReference type="SUPFAM" id="SSF53850">
    <property type="entry name" value="Periplasmic binding protein-like II"/>
    <property type="match status" value="1"/>
</dbReference>
<dbReference type="InterPro" id="IPR036390">
    <property type="entry name" value="WH_DNA-bd_sf"/>
</dbReference>
<evidence type="ECO:0000313" key="6">
    <source>
        <dbReference type="EMBL" id="SEA36284.1"/>
    </source>
</evidence>
<keyword evidence="2" id="KW-0805">Transcription regulation</keyword>
<name>A0A1H4AKT9_9RHOB</name>
<comment type="similarity">
    <text evidence="1">Belongs to the LysR transcriptional regulatory family.</text>
</comment>
<dbReference type="Proteomes" id="UP000198703">
    <property type="component" value="Unassembled WGS sequence"/>
</dbReference>
<dbReference type="GO" id="GO:0043565">
    <property type="term" value="F:sequence-specific DNA binding"/>
    <property type="evidence" value="ECO:0007669"/>
    <property type="project" value="TreeGrafter"/>
</dbReference>
<evidence type="ECO:0000256" key="4">
    <source>
        <dbReference type="ARBA" id="ARBA00023163"/>
    </source>
</evidence>
<evidence type="ECO:0000256" key="2">
    <source>
        <dbReference type="ARBA" id="ARBA00023015"/>
    </source>
</evidence>
<feature type="domain" description="HTH lysR-type" evidence="5">
    <location>
        <begin position="7"/>
        <end position="64"/>
    </location>
</feature>
<dbReference type="Gene3D" id="3.40.190.10">
    <property type="entry name" value="Periplasmic binding protein-like II"/>
    <property type="match status" value="2"/>
</dbReference>
<dbReference type="InterPro" id="IPR005119">
    <property type="entry name" value="LysR_subst-bd"/>
</dbReference>
<dbReference type="InterPro" id="IPR058163">
    <property type="entry name" value="LysR-type_TF_proteobact-type"/>
</dbReference>
<evidence type="ECO:0000256" key="3">
    <source>
        <dbReference type="ARBA" id="ARBA00023125"/>
    </source>
</evidence>
<dbReference type="InterPro" id="IPR000847">
    <property type="entry name" value="LysR_HTH_N"/>
</dbReference>
<reference evidence="6 7" key="1">
    <citation type="submission" date="2016-10" db="EMBL/GenBank/DDBJ databases">
        <authorList>
            <person name="de Groot N.N."/>
        </authorList>
    </citation>
    <scope>NUCLEOTIDE SEQUENCE [LARGE SCALE GENOMIC DNA]</scope>
    <source>
        <strain evidence="6 7">DSM 15345</strain>
    </source>
</reference>
<dbReference type="GO" id="GO:0003700">
    <property type="term" value="F:DNA-binding transcription factor activity"/>
    <property type="evidence" value="ECO:0007669"/>
    <property type="project" value="InterPro"/>
</dbReference>
<keyword evidence="4" id="KW-0804">Transcription</keyword>
<accession>A0A1H4AKT9</accession>
<dbReference type="Gene3D" id="1.10.10.10">
    <property type="entry name" value="Winged helix-like DNA-binding domain superfamily/Winged helix DNA-binding domain"/>
    <property type="match status" value="1"/>
</dbReference>
<dbReference type="PROSITE" id="PS50931">
    <property type="entry name" value="HTH_LYSR"/>
    <property type="match status" value="1"/>
</dbReference>
<dbReference type="InterPro" id="IPR036388">
    <property type="entry name" value="WH-like_DNA-bd_sf"/>
</dbReference>
<proteinExistence type="inferred from homology"/>
<dbReference type="EMBL" id="FNQM01000004">
    <property type="protein sequence ID" value="SEA36284.1"/>
    <property type="molecule type" value="Genomic_DNA"/>
</dbReference>
<dbReference type="AlphaFoldDB" id="A0A1H4AKT9"/>
<dbReference type="Pfam" id="PF03466">
    <property type="entry name" value="LysR_substrate"/>
    <property type="match status" value="1"/>
</dbReference>
<dbReference type="STRING" id="89524.SAMN05444370_104264"/>
<evidence type="ECO:0000256" key="1">
    <source>
        <dbReference type="ARBA" id="ARBA00009437"/>
    </source>
</evidence>
<dbReference type="RefSeq" id="WP_217632139.1">
    <property type="nucleotide sequence ID" value="NZ_FNQM01000004.1"/>
</dbReference>